<dbReference type="GO" id="GO:0016787">
    <property type="term" value="F:hydrolase activity"/>
    <property type="evidence" value="ECO:0007669"/>
    <property type="project" value="UniProtKB-KW"/>
</dbReference>
<dbReference type="InterPro" id="IPR014001">
    <property type="entry name" value="Helicase_ATP-bd"/>
</dbReference>
<dbReference type="FunFam" id="3.40.50.300:FF:000296">
    <property type="entry name" value="ATP-dependent DNA helicase RecQ"/>
    <property type="match status" value="1"/>
</dbReference>
<name>A0A1G9LA94_9BACT</name>
<dbReference type="SUPFAM" id="SSF47819">
    <property type="entry name" value="HRDC-like"/>
    <property type="match status" value="1"/>
</dbReference>
<evidence type="ECO:0000256" key="5">
    <source>
        <dbReference type="ARBA" id="ARBA00022741"/>
    </source>
</evidence>
<evidence type="ECO:0000256" key="13">
    <source>
        <dbReference type="ARBA" id="ARBA00023204"/>
    </source>
</evidence>
<evidence type="ECO:0000256" key="6">
    <source>
        <dbReference type="ARBA" id="ARBA00022763"/>
    </source>
</evidence>
<dbReference type="GO" id="GO:0043138">
    <property type="term" value="F:3'-5' DNA helicase activity"/>
    <property type="evidence" value="ECO:0007669"/>
    <property type="project" value="UniProtKB-EC"/>
</dbReference>
<dbReference type="InterPro" id="IPR004589">
    <property type="entry name" value="DNA_helicase_ATP-dep_RecQ"/>
</dbReference>
<dbReference type="InterPro" id="IPR001650">
    <property type="entry name" value="Helicase_C-like"/>
</dbReference>
<dbReference type="InterPro" id="IPR027417">
    <property type="entry name" value="P-loop_NTPase"/>
</dbReference>
<dbReference type="GO" id="GO:0043590">
    <property type="term" value="C:bacterial nucleoid"/>
    <property type="evidence" value="ECO:0007669"/>
    <property type="project" value="TreeGrafter"/>
</dbReference>
<evidence type="ECO:0000256" key="12">
    <source>
        <dbReference type="ARBA" id="ARBA00023172"/>
    </source>
</evidence>
<dbReference type="OrthoDB" id="9760034at2"/>
<keyword evidence="14" id="KW-0413">Isomerase</keyword>
<dbReference type="Pfam" id="PF14493">
    <property type="entry name" value="HTH_40"/>
    <property type="match status" value="1"/>
</dbReference>
<evidence type="ECO:0000259" key="18">
    <source>
        <dbReference type="PROSITE" id="PS51192"/>
    </source>
</evidence>
<dbReference type="InterPro" id="IPR036388">
    <property type="entry name" value="WH-like_DNA-bd_sf"/>
</dbReference>
<dbReference type="EC" id="5.6.2.4" evidence="16"/>
<dbReference type="Pfam" id="PF00570">
    <property type="entry name" value="HRDC"/>
    <property type="match status" value="1"/>
</dbReference>
<dbReference type="AlphaFoldDB" id="A0A1G9LA94"/>
<feature type="domain" description="Helicase ATP-binding" evidence="18">
    <location>
        <begin position="25"/>
        <end position="193"/>
    </location>
</feature>
<dbReference type="GO" id="GO:0005524">
    <property type="term" value="F:ATP binding"/>
    <property type="evidence" value="ECO:0007669"/>
    <property type="project" value="UniProtKB-KW"/>
</dbReference>
<dbReference type="PROSITE" id="PS51194">
    <property type="entry name" value="HELICASE_CTER"/>
    <property type="match status" value="1"/>
</dbReference>
<feature type="domain" description="Helicase C-terminal" evidence="19">
    <location>
        <begin position="214"/>
        <end position="362"/>
    </location>
</feature>
<dbReference type="SMART" id="SM00490">
    <property type="entry name" value="HELICc"/>
    <property type="match status" value="1"/>
</dbReference>
<dbReference type="FunFam" id="3.40.50.300:FF:000156">
    <property type="entry name" value="ATP-dependent DNA helicase recQ"/>
    <property type="match status" value="1"/>
</dbReference>
<evidence type="ECO:0000256" key="11">
    <source>
        <dbReference type="ARBA" id="ARBA00023125"/>
    </source>
</evidence>
<dbReference type="NCBIfam" id="TIGR00614">
    <property type="entry name" value="recQ_fam"/>
    <property type="match status" value="1"/>
</dbReference>
<comment type="similarity">
    <text evidence="3">Belongs to the helicase family. RecQ subfamily.</text>
</comment>
<dbReference type="NCBIfam" id="TIGR01389">
    <property type="entry name" value="recQ"/>
    <property type="match status" value="1"/>
</dbReference>
<evidence type="ECO:0000259" key="17">
    <source>
        <dbReference type="PROSITE" id="PS50967"/>
    </source>
</evidence>
<evidence type="ECO:0000313" key="21">
    <source>
        <dbReference type="Proteomes" id="UP000199053"/>
    </source>
</evidence>
<keyword evidence="13" id="KW-0234">DNA repair</keyword>
<keyword evidence="12" id="KW-0233">DNA recombination</keyword>
<evidence type="ECO:0000256" key="15">
    <source>
        <dbReference type="ARBA" id="ARBA00034617"/>
    </source>
</evidence>
<comment type="catalytic activity">
    <reaction evidence="15">
        <text>Couples ATP hydrolysis with the unwinding of duplex DNA by translocating in the 3'-5' direction.</text>
        <dbReference type="EC" id="5.6.2.4"/>
    </reaction>
</comment>
<dbReference type="SMART" id="SM00956">
    <property type="entry name" value="RQC"/>
    <property type="match status" value="1"/>
</dbReference>
<dbReference type="GO" id="GO:0006260">
    <property type="term" value="P:DNA replication"/>
    <property type="evidence" value="ECO:0007669"/>
    <property type="project" value="InterPro"/>
</dbReference>
<dbReference type="Gene3D" id="1.10.10.10">
    <property type="entry name" value="Winged helix-like DNA-binding domain superfamily/Winged helix DNA-binding domain"/>
    <property type="match status" value="1"/>
</dbReference>
<dbReference type="CDD" id="cd17920">
    <property type="entry name" value="DEXHc_RecQ"/>
    <property type="match status" value="1"/>
</dbReference>
<dbReference type="PANTHER" id="PTHR13710:SF105">
    <property type="entry name" value="ATP-DEPENDENT DNA HELICASE Q1"/>
    <property type="match status" value="1"/>
</dbReference>
<accession>A0A1G9LA94</accession>
<sequence>MRTPLDVLQKTYGYEKFTGLQEEVTSRVMAGGNAVVFMPTGGGKSACYQIPSILRQGVGIVISPLIALMRDQVAALKQMGVRAEYLNSSVKGKEAAQVISSLHKSELDLLYIAPERLGQPGFIEMLEQLNIALIAIDEAHCVAQWGHDFRPDYLRLNVLAERFPNVPRLALTATADGPTRREILNRLSFTEDDIFATGFDRPNIRYTVVPKEGEQVQLLNFIQTDHFQECGIVYRMSRKKVEKTAEWLCKKRIKALPYHAGLSAETREKNQARFMSEDGIVMVATIAFGMGIDKPDVRFVAHLDLPKSIEAYYQETGRAGRDGLPAEAWMSVGIGDIGFLRRMIMSGNAPEERKALELRKLNALLTYCESANCLRQALLGYFGEELKEPCGNCFTCLSPPSKFDGTIAAQKALSNVYRTEQMYGVNHLIDVLLGKETPKVLSQGHDKLSTFKIGTEYTKEEWVSIHRQIVSYGLLDVDIEGYGSLKLNAASWEVLRKERTVDLRKDPIIAKKISKKEKNIKLVIGGQDCPSLTTPEAKILLDDLRTLRNDLAKEQQVPAFIIFPDKTLLELACYRPESTSQLYAISGFGDQKVFRYGNAIIEILMQHQDEHGRPTDLAPMPESKFKTVPTHQKESEPEIPPSALETLELFEDLQDIDKVAEKRKIKPATIYSHLTACVKSGKIEIKDILNYSNSEIECLKDTMSLYKEEGFLQLNPIFNTLSGNYPYEVLRLVQAELDYSIK</sequence>
<keyword evidence="6" id="KW-0227">DNA damage</keyword>
<dbReference type="InterPro" id="IPR044876">
    <property type="entry name" value="HRDC_dom_sf"/>
</dbReference>
<evidence type="ECO:0000256" key="1">
    <source>
        <dbReference type="ARBA" id="ARBA00001946"/>
    </source>
</evidence>
<proteinExistence type="inferred from homology"/>
<dbReference type="InterPro" id="IPR002121">
    <property type="entry name" value="HRDC_dom"/>
</dbReference>
<protein>
    <recommendedName>
        <fullName evidence="16">DNA helicase RecQ</fullName>
        <ecNumber evidence="16">5.6.2.4</ecNumber>
    </recommendedName>
</protein>
<dbReference type="GO" id="GO:0046872">
    <property type="term" value="F:metal ion binding"/>
    <property type="evidence" value="ECO:0007669"/>
    <property type="project" value="UniProtKB-KW"/>
</dbReference>
<comment type="cofactor">
    <cofactor evidence="1">
        <name>Mg(2+)</name>
        <dbReference type="ChEBI" id="CHEBI:18420"/>
    </cofactor>
</comment>
<keyword evidence="8 20" id="KW-0347">Helicase</keyword>
<evidence type="ECO:0000256" key="16">
    <source>
        <dbReference type="NCBIfam" id="TIGR01389"/>
    </source>
</evidence>
<keyword evidence="7" id="KW-0378">Hydrolase</keyword>
<dbReference type="SMART" id="SM00341">
    <property type="entry name" value="HRDC"/>
    <property type="match status" value="1"/>
</dbReference>
<evidence type="ECO:0000256" key="4">
    <source>
        <dbReference type="ARBA" id="ARBA00022723"/>
    </source>
</evidence>
<keyword evidence="11" id="KW-0238">DNA-binding</keyword>
<evidence type="ECO:0000259" key="19">
    <source>
        <dbReference type="PROSITE" id="PS51194"/>
    </source>
</evidence>
<dbReference type="SUPFAM" id="SSF52540">
    <property type="entry name" value="P-loop containing nucleoside triphosphate hydrolases"/>
    <property type="match status" value="2"/>
</dbReference>
<gene>
    <name evidence="20" type="ORF">SAMN05660337_3350</name>
</gene>
<dbReference type="Proteomes" id="UP000199053">
    <property type="component" value="Unassembled WGS sequence"/>
</dbReference>
<keyword evidence="4" id="KW-0479">Metal-binding</keyword>
<dbReference type="GO" id="GO:0009432">
    <property type="term" value="P:SOS response"/>
    <property type="evidence" value="ECO:0007669"/>
    <property type="project" value="UniProtKB-UniRule"/>
</dbReference>
<dbReference type="Gene3D" id="1.10.150.80">
    <property type="entry name" value="HRDC domain"/>
    <property type="match status" value="1"/>
</dbReference>
<comment type="cofactor">
    <cofactor evidence="2">
        <name>Zn(2+)</name>
        <dbReference type="ChEBI" id="CHEBI:29105"/>
    </cofactor>
</comment>
<keyword evidence="21" id="KW-1185">Reference proteome</keyword>
<evidence type="ECO:0000313" key="20">
    <source>
        <dbReference type="EMBL" id="SDL58888.1"/>
    </source>
</evidence>
<evidence type="ECO:0000256" key="3">
    <source>
        <dbReference type="ARBA" id="ARBA00005446"/>
    </source>
</evidence>
<dbReference type="InterPro" id="IPR029491">
    <property type="entry name" value="Helicase_HTH"/>
</dbReference>
<dbReference type="Gene3D" id="3.40.50.300">
    <property type="entry name" value="P-loop containing nucleotide triphosphate hydrolases"/>
    <property type="match status" value="2"/>
</dbReference>
<feature type="domain" description="HRDC" evidence="17">
    <location>
        <begin position="534"/>
        <end position="614"/>
    </location>
</feature>
<dbReference type="EMBL" id="FNGA01000006">
    <property type="protein sequence ID" value="SDL58888.1"/>
    <property type="molecule type" value="Genomic_DNA"/>
</dbReference>
<keyword evidence="10" id="KW-0067">ATP-binding</keyword>
<evidence type="ECO:0000256" key="8">
    <source>
        <dbReference type="ARBA" id="ARBA00022806"/>
    </source>
</evidence>
<evidence type="ECO:0000256" key="9">
    <source>
        <dbReference type="ARBA" id="ARBA00022833"/>
    </source>
</evidence>
<dbReference type="GO" id="GO:0006281">
    <property type="term" value="P:DNA repair"/>
    <property type="evidence" value="ECO:0007669"/>
    <property type="project" value="UniProtKB-KW"/>
</dbReference>
<evidence type="ECO:0000256" key="7">
    <source>
        <dbReference type="ARBA" id="ARBA00022801"/>
    </source>
</evidence>
<dbReference type="InterPro" id="IPR032284">
    <property type="entry name" value="RecQ_Zn-bd"/>
</dbReference>
<dbReference type="CDD" id="cd18794">
    <property type="entry name" value="SF2_C_RecQ"/>
    <property type="match status" value="1"/>
</dbReference>
<keyword evidence="5" id="KW-0547">Nucleotide-binding</keyword>
<dbReference type="STRING" id="246191.SAMN05660337_3350"/>
<evidence type="ECO:0000256" key="14">
    <source>
        <dbReference type="ARBA" id="ARBA00023235"/>
    </source>
</evidence>
<dbReference type="InterPro" id="IPR011545">
    <property type="entry name" value="DEAD/DEAH_box_helicase_dom"/>
</dbReference>
<keyword evidence="9" id="KW-0862">Zinc</keyword>
<dbReference type="InterPro" id="IPR010997">
    <property type="entry name" value="HRDC-like_sf"/>
</dbReference>
<evidence type="ECO:0000256" key="2">
    <source>
        <dbReference type="ARBA" id="ARBA00001947"/>
    </source>
</evidence>
<dbReference type="Pfam" id="PF00270">
    <property type="entry name" value="DEAD"/>
    <property type="match status" value="1"/>
</dbReference>
<dbReference type="SMART" id="SM00487">
    <property type="entry name" value="DEXDc"/>
    <property type="match status" value="1"/>
</dbReference>
<dbReference type="Pfam" id="PF09382">
    <property type="entry name" value="RQC"/>
    <property type="match status" value="1"/>
</dbReference>
<dbReference type="PROSITE" id="PS50967">
    <property type="entry name" value="HRDC"/>
    <property type="match status" value="1"/>
</dbReference>
<dbReference type="GO" id="GO:0005737">
    <property type="term" value="C:cytoplasm"/>
    <property type="evidence" value="ECO:0007669"/>
    <property type="project" value="TreeGrafter"/>
</dbReference>
<reference evidence="21" key="1">
    <citation type="submission" date="2016-10" db="EMBL/GenBank/DDBJ databases">
        <authorList>
            <person name="Varghese N."/>
            <person name="Submissions S."/>
        </authorList>
    </citation>
    <scope>NUCLEOTIDE SEQUENCE [LARGE SCALE GENOMIC DNA]</scope>
    <source>
        <strain evidence="21">DSM 16995</strain>
    </source>
</reference>
<dbReference type="InterPro" id="IPR018982">
    <property type="entry name" value="RQC_domain"/>
</dbReference>
<dbReference type="GO" id="GO:0006310">
    <property type="term" value="P:DNA recombination"/>
    <property type="evidence" value="ECO:0007669"/>
    <property type="project" value="UniProtKB-UniRule"/>
</dbReference>
<dbReference type="InterPro" id="IPR006293">
    <property type="entry name" value="DNA_helicase_ATP-dep_RecQ_bac"/>
</dbReference>
<organism evidence="20 21">
    <name type="scientific">Maridesulfovibrio ferrireducens</name>
    <dbReference type="NCBI Taxonomy" id="246191"/>
    <lineage>
        <taxon>Bacteria</taxon>
        <taxon>Pseudomonadati</taxon>
        <taxon>Thermodesulfobacteriota</taxon>
        <taxon>Desulfovibrionia</taxon>
        <taxon>Desulfovibrionales</taxon>
        <taxon>Desulfovibrionaceae</taxon>
        <taxon>Maridesulfovibrio</taxon>
    </lineage>
</organism>
<dbReference type="PANTHER" id="PTHR13710">
    <property type="entry name" value="DNA HELICASE RECQ FAMILY MEMBER"/>
    <property type="match status" value="1"/>
</dbReference>
<dbReference type="RefSeq" id="WP_092163159.1">
    <property type="nucleotide sequence ID" value="NZ_FNGA01000006.1"/>
</dbReference>
<evidence type="ECO:0000256" key="10">
    <source>
        <dbReference type="ARBA" id="ARBA00022840"/>
    </source>
</evidence>
<dbReference type="Pfam" id="PF16124">
    <property type="entry name" value="RecQ_Zn_bind"/>
    <property type="match status" value="1"/>
</dbReference>
<dbReference type="GO" id="GO:0009378">
    <property type="term" value="F:four-way junction helicase activity"/>
    <property type="evidence" value="ECO:0007669"/>
    <property type="project" value="TreeGrafter"/>
</dbReference>
<dbReference type="PROSITE" id="PS51192">
    <property type="entry name" value="HELICASE_ATP_BIND_1"/>
    <property type="match status" value="1"/>
</dbReference>
<dbReference type="Pfam" id="PF00271">
    <property type="entry name" value="Helicase_C"/>
    <property type="match status" value="1"/>
</dbReference>
<dbReference type="GO" id="GO:0003677">
    <property type="term" value="F:DNA binding"/>
    <property type="evidence" value="ECO:0007669"/>
    <property type="project" value="UniProtKB-KW"/>
</dbReference>
<dbReference type="GO" id="GO:0030894">
    <property type="term" value="C:replisome"/>
    <property type="evidence" value="ECO:0007669"/>
    <property type="project" value="TreeGrafter"/>
</dbReference>